<reference evidence="1" key="2">
    <citation type="submission" date="2023-04" db="EMBL/GenBank/DDBJ databases">
        <authorList>
            <person name="Bu L."/>
            <person name="Lu L."/>
            <person name="Laidemitt M.R."/>
            <person name="Zhang S.M."/>
            <person name="Mutuku M."/>
            <person name="Mkoji G."/>
            <person name="Steinauer M."/>
            <person name="Loker E.S."/>
        </authorList>
    </citation>
    <scope>NUCLEOTIDE SEQUENCE</scope>
    <source>
        <strain evidence="1">KasaAsao</strain>
        <tissue evidence="1">Whole Snail</tissue>
    </source>
</reference>
<keyword evidence="2" id="KW-1185">Reference proteome</keyword>
<gene>
    <name evidence="1" type="ORF">Bpfe_008122</name>
</gene>
<evidence type="ECO:0000313" key="1">
    <source>
        <dbReference type="EMBL" id="KAK0062451.1"/>
    </source>
</evidence>
<sequence>MHSSTQFKTKLSGIVPRNLLIIQTETSVIGFQFEICYQRVTQEGMYQLSLILKYFM</sequence>
<organism evidence="1 2">
    <name type="scientific">Biomphalaria pfeifferi</name>
    <name type="common">Bloodfluke planorb</name>
    <name type="synonym">Freshwater snail</name>
    <dbReference type="NCBI Taxonomy" id="112525"/>
    <lineage>
        <taxon>Eukaryota</taxon>
        <taxon>Metazoa</taxon>
        <taxon>Spiralia</taxon>
        <taxon>Lophotrochozoa</taxon>
        <taxon>Mollusca</taxon>
        <taxon>Gastropoda</taxon>
        <taxon>Heterobranchia</taxon>
        <taxon>Euthyneura</taxon>
        <taxon>Panpulmonata</taxon>
        <taxon>Hygrophila</taxon>
        <taxon>Lymnaeoidea</taxon>
        <taxon>Planorbidae</taxon>
        <taxon>Biomphalaria</taxon>
    </lineage>
</organism>
<evidence type="ECO:0000313" key="2">
    <source>
        <dbReference type="Proteomes" id="UP001233172"/>
    </source>
</evidence>
<comment type="caution">
    <text evidence="1">The sequence shown here is derived from an EMBL/GenBank/DDBJ whole genome shotgun (WGS) entry which is preliminary data.</text>
</comment>
<accession>A0AAD8FGE3</accession>
<dbReference type="Proteomes" id="UP001233172">
    <property type="component" value="Unassembled WGS sequence"/>
</dbReference>
<proteinExistence type="predicted"/>
<name>A0AAD8FGE3_BIOPF</name>
<dbReference type="AlphaFoldDB" id="A0AAD8FGE3"/>
<protein>
    <submittedName>
        <fullName evidence="1">Uncharacterized protein</fullName>
    </submittedName>
</protein>
<dbReference type="EMBL" id="JASAOG010000025">
    <property type="protein sequence ID" value="KAK0062451.1"/>
    <property type="molecule type" value="Genomic_DNA"/>
</dbReference>
<reference evidence="1" key="1">
    <citation type="journal article" date="2023" name="PLoS Negl. Trop. Dis.">
        <title>A genome sequence for Biomphalaria pfeifferi, the major vector snail for the human-infecting parasite Schistosoma mansoni.</title>
        <authorList>
            <person name="Bu L."/>
            <person name="Lu L."/>
            <person name="Laidemitt M.R."/>
            <person name="Zhang S.M."/>
            <person name="Mutuku M."/>
            <person name="Mkoji G."/>
            <person name="Steinauer M."/>
            <person name="Loker E.S."/>
        </authorList>
    </citation>
    <scope>NUCLEOTIDE SEQUENCE</scope>
    <source>
        <strain evidence="1">KasaAsao</strain>
    </source>
</reference>